<dbReference type="Gene3D" id="3.90.1720.10">
    <property type="entry name" value="endopeptidase domain like (from Nostoc punctiforme)"/>
    <property type="match status" value="1"/>
</dbReference>
<gene>
    <name evidence="7" type="ORF">SAMN05421781_2833</name>
</gene>
<dbReference type="PANTHER" id="PTHR47053:SF1">
    <property type="entry name" value="MUREIN DD-ENDOPEPTIDASE MEPH-RELATED"/>
    <property type="match status" value="1"/>
</dbReference>
<evidence type="ECO:0000256" key="1">
    <source>
        <dbReference type="ARBA" id="ARBA00007074"/>
    </source>
</evidence>
<dbReference type="Pfam" id="PF00877">
    <property type="entry name" value="NLPC_P60"/>
    <property type="match status" value="1"/>
</dbReference>
<dbReference type="EMBL" id="FNNC01000007">
    <property type="protein sequence ID" value="SDW94165.1"/>
    <property type="molecule type" value="Genomic_DNA"/>
</dbReference>
<reference evidence="7 8" key="1">
    <citation type="submission" date="2016-10" db="EMBL/GenBank/DDBJ databases">
        <authorList>
            <person name="de Groot N.N."/>
        </authorList>
    </citation>
    <scope>NUCLEOTIDE SEQUENCE [LARGE SCALE GENOMIC DNA]</scope>
    <source>
        <strain evidence="7 8">DSM 23126</strain>
    </source>
</reference>
<keyword evidence="3" id="KW-0378">Hydrolase</keyword>
<dbReference type="STRING" id="1122204.SAMN05421781_2833"/>
<dbReference type="AlphaFoldDB" id="A0A1H2XMV7"/>
<feature type="domain" description="NlpC/P60" evidence="6">
    <location>
        <begin position="130"/>
        <end position="253"/>
    </location>
</feature>
<dbReference type="InterPro" id="IPR000064">
    <property type="entry name" value="NLP_P60_dom"/>
</dbReference>
<name>A0A1H2XMV7_9BACI</name>
<dbReference type="Proteomes" id="UP000199488">
    <property type="component" value="Unassembled WGS sequence"/>
</dbReference>
<keyword evidence="8" id="KW-1185">Reference proteome</keyword>
<keyword evidence="5" id="KW-1133">Transmembrane helix</keyword>
<dbReference type="GO" id="GO:0006508">
    <property type="term" value="P:proteolysis"/>
    <property type="evidence" value="ECO:0007669"/>
    <property type="project" value="UniProtKB-KW"/>
</dbReference>
<keyword evidence="5" id="KW-0472">Membrane</keyword>
<protein>
    <submittedName>
        <fullName evidence="7">NlpC/P60 family protein</fullName>
    </submittedName>
</protein>
<dbReference type="RefSeq" id="WP_091616472.1">
    <property type="nucleotide sequence ID" value="NZ_FNNC01000007.1"/>
</dbReference>
<evidence type="ECO:0000256" key="4">
    <source>
        <dbReference type="ARBA" id="ARBA00022807"/>
    </source>
</evidence>
<evidence type="ECO:0000256" key="3">
    <source>
        <dbReference type="ARBA" id="ARBA00022801"/>
    </source>
</evidence>
<keyword evidence="2" id="KW-0645">Protease</keyword>
<feature type="transmembrane region" description="Helical" evidence="5">
    <location>
        <begin position="6"/>
        <end position="24"/>
    </location>
</feature>
<dbReference type="OrthoDB" id="9813368at2"/>
<dbReference type="PANTHER" id="PTHR47053">
    <property type="entry name" value="MUREIN DD-ENDOPEPTIDASE MEPH-RELATED"/>
    <property type="match status" value="1"/>
</dbReference>
<evidence type="ECO:0000259" key="6">
    <source>
        <dbReference type="PROSITE" id="PS51935"/>
    </source>
</evidence>
<accession>A0A1H2XMV7</accession>
<dbReference type="InterPro" id="IPR051202">
    <property type="entry name" value="Peptidase_C40"/>
</dbReference>
<evidence type="ECO:0000256" key="2">
    <source>
        <dbReference type="ARBA" id="ARBA00022670"/>
    </source>
</evidence>
<dbReference type="PROSITE" id="PS51935">
    <property type="entry name" value="NLPC_P60"/>
    <property type="match status" value="1"/>
</dbReference>
<keyword evidence="4" id="KW-0788">Thiol protease</keyword>
<dbReference type="InterPro" id="IPR038765">
    <property type="entry name" value="Papain-like_cys_pep_sf"/>
</dbReference>
<evidence type="ECO:0000313" key="8">
    <source>
        <dbReference type="Proteomes" id="UP000199488"/>
    </source>
</evidence>
<dbReference type="SUPFAM" id="SSF54001">
    <property type="entry name" value="Cysteine proteinases"/>
    <property type="match status" value="1"/>
</dbReference>
<keyword evidence="5" id="KW-0812">Transmembrane</keyword>
<evidence type="ECO:0000256" key="5">
    <source>
        <dbReference type="SAM" id="Phobius"/>
    </source>
</evidence>
<dbReference type="GO" id="GO:0008234">
    <property type="term" value="F:cysteine-type peptidase activity"/>
    <property type="evidence" value="ECO:0007669"/>
    <property type="project" value="UniProtKB-KW"/>
</dbReference>
<comment type="similarity">
    <text evidence="1">Belongs to the peptidase C40 family.</text>
</comment>
<sequence>MNKNWVWVSVAAAMIIAGGAGYWADRHVLITNVDGNDKAWYIEGGKAEEELYLRPEVAASLYGAELEKEGPAVRLSVNGASWEGELEQSPAWFNWNGEAYIPAREAAEELAFEEEETGNRYTAQLWSPAQERIARVIEKGEEFTGIPYKWGASETTTEYFDCSSFTQRMYAEENVDLPRVSEDQAQEGRDVAEEDWKRGDLIFFDTTGDGSINHVSMYISDETLFHATESDGVGYTDFSDYWKDSVVETKRFIV</sequence>
<evidence type="ECO:0000313" key="7">
    <source>
        <dbReference type="EMBL" id="SDW94165.1"/>
    </source>
</evidence>
<proteinExistence type="inferred from homology"/>
<organism evidence="7 8">
    <name type="scientific">Marinococcus luteus</name>
    <dbReference type="NCBI Taxonomy" id="1122204"/>
    <lineage>
        <taxon>Bacteria</taxon>
        <taxon>Bacillati</taxon>
        <taxon>Bacillota</taxon>
        <taxon>Bacilli</taxon>
        <taxon>Bacillales</taxon>
        <taxon>Bacillaceae</taxon>
        <taxon>Marinococcus</taxon>
    </lineage>
</organism>